<dbReference type="InterPro" id="IPR006194">
    <property type="entry name" value="Gly-tRNA-synth_heterodimer"/>
</dbReference>
<reference evidence="12 13" key="1">
    <citation type="submission" date="2019-08" db="EMBL/GenBank/DDBJ databases">
        <title>Bacillus genomes from the desert of Cuatro Cienegas, Coahuila.</title>
        <authorList>
            <person name="Olmedo-Alvarez G."/>
        </authorList>
    </citation>
    <scope>NUCLEOTIDE SEQUENCE [LARGE SCALE GENOMIC DNA]</scope>
    <source>
        <strain evidence="12 13">CH28_1T</strain>
    </source>
</reference>
<dbReference type="PANTHER" id="PTHR30075:SF2">
    <property type="entry name" value="GLYCINE--TRNA LIGASE, CHLOROPLASTIC_MITOCHONDRIAL 2"/>
    <property type="match status" value="1"/>
</dbReference>
<dbReference type="GO" id="GO:0004820">
    <property type="term" value="F:glycine-tRNA ligase activity"/>
    <property type="evidence" value="ECO:0007669"/>
    <property type="project" value="UniProtKB-UniRule"/>
</dbReference>
<keyword evidence="4 10" id="KW-0436">Ligase</keyword>
<protein>
    <recommendedName>
        <fullName evidence="10">Glycine--tRNA ligase beta subunit</fullName>
        <ecNumber evidence="10">6.1.1.14</ecNumber>
    </recommendedName>
    <alternativeName>
        <fullName evidence="10">Glycyl-tRNA synthetase beta subunit</fullName>
        <shortName evidence="10">GlyRS</shortName>
    </alternativeName>
</protein>
<dbReference type="EMBL" id="VTEV01000003">
    <property type="protein sequence ID" value="TYS68777.1"/>
    <property type="molecule type" value="Genomic_DNA"/>
</dbReference>
<evidence type="ECO:0000256" key="8">
    <source>
        <dbReference type="ARBA" id="ARBA00023146"/>
    </source>
</evidence>
<dbReference type="EC" id="6.1.1.14" evidence="10"/>
<evidence type="ECO:0000256" key="1">
    <source>
        <dbReference type="ARBA" id="ARBA00004496"/>
    </source>
</evidence>
<dbReference type="NCBIfam" id="TIGR00211">
    <property type="entry name" value="glyS"/>
    <property type="match status" value="1"/>
</dbReference>
<dbReference type="PRINTS" id="PR01045">
    <property type="entry name" value="TRNASYNTHGB"/>
</dbReference>
<dbReference type="GO" id="GO:0005829">
    <property type="term" value="C:cytosol"/>
    <property type="evidence" value="ECO:0007669"/>
    <property type="project" value="TreeGrafter"/>
</dbReference>
<keyword evidence="8 10" id="KW-0030">Aminoacyl-tRNA synthetase</keyword>
<dbReference type="AlphaFoldDB" id="A0A5D4SZE9"/>
<dbReference type="GO" id="GO:0006426">
    <property type="term" value="P:glycyl-tRNA aminoacylation"/>
    <property type="evidence" value="ECO:0007669"/>
    <property type="project" value="UniProtKB-UniRule"/>
</dbReference>
<dbReference type="Proteomes" id="UP000322524">
    <property type="component" value="Unassembled WGS sequence"/>
</dbReference>
<evidence type="ECO:0000256" key="10">
    <source>
        <dbReference type="HAMAP-Rule" id="MF_00255"/>
    </source>
</evidence>
<gene>
    <name evidence="10" type="primary">glyS</name>
    <name evidence="12" type="ORF">FZC76_07485</name>
</gene>
<evidence type="ECO:0000256" key="4">
    <source>
        <dbReference type="ARBA" id="ARBA00022598"/>
    </source>
</evidence>
<comment type="subunit">
    <text evidence="10">Tetramer of two alpha and two beta subunits.</text>
</comment>
<dbReference type="STRING" id="79883.GCA_001636495_01940"/>
<comment type="similarity">
    <text evidence="2 10">Belongs to the class-II aminoacyl-tRNA synthetase family.</text>
</comment>
<dbReference type="Pfam" id="PF02092">
    <property type="entry name" value="tRNA_synt_2f"/>
    <property type="match status" value="1"/>
</dbReference>
<evidence type="ECO:0000256" key="9">
    <source>
        <dbReference type="ARBA" id="ARBA00047937"/>
    </source>
</evidence>
<keyword evidence="5 10" id="KW-0547">Nucleotide-binding</keyword>
<keyword evidence="7 10" id="KW-0648">Protein biosynthesis</keyword>
<evidence type="ECO:0000313" key="12">
    <source>
        <dbReference type="EMBL" id="TYS68777.1"/>
    </source>
</evidence>
<dbReference type="PANTHER" id="PTHR30075">
    <property type="entry name" value="GLYCYL-TRNA SYNTHETASE"/>
    <property type="match status" value="1"/>
</dbReference>
<dbReference type="GO" id="GO:0004814">
    <property type="term" value="F:arginine-tRNA ligase activity"/>
    <property type="evidence" value="ECO:0007669"/>
    <property type="project" value="InterPro"/>
</dbReference>
<dbReference type="InterPro" id="IPR015944">
    <property type="entry name" value="Gly-tRNA-synth_bsu"/>
</dbReference>
<evidence type="ECO:0000259" key="11">
    <source>
        <dbReference type="Pfam" id="PF05746"/>
    </source>
</evidence>
<dbReference type="PROSITE" id="PS50861">
    <property type="entry name" value="AA_TRNA_LIGASE_II_GLYAB"/>
    <property type="match status" value="1"/>
</dbReference>
<feature type="domain" description="DALR anticodon binding" evidence="11">
    <location>
        <begin position="585"/>
        <end position="682"/>
    </location>
</feature>
<accession>A0A5D4SZE9</accession>
<evidence type="ECO:0000256" key="5">
    <source>
        <dbReference type="ARBA" id="ARBA00022741"/>
    </source>
</evidence>
<evidence type="ECO:0000313" key="13">
    <source>
        <dbReference type="Proteomes" id="UP000322524"/>
    </source>
</evidence>
<name>A0A5D4SZE9_9BACI</name>
<organism evidence="12 13">
    <name type="scientific">Sutcliffiella horikoshii</name>
    <dbReference type="NCBI Taxonomy" id="79883"/>
    <lineage>
        <taxon>Bacteria</taxon>
        <taxon>Bacillati</taxon>
        <taxon>Bacillota</taxon>
        <taxon>Bacilli</taxon>
        <taxon>Bacillales</taxon>
        <taxon>Bacillaceae</taxon>
        <taxon>Sutcliffiella</taxon>
    </lineage>
</organism>
<dbReference type="HAMAP" id="MF_00255">
    <property type="entry name" value="Gly_tRNA_synth_beta"/>
    <property type="match status" value="1"/>
</dbReference>
<dbReference type="GO" id="GO:0006420">
    <property type="term" value="P:arginyl-tRNA aminoacylation"/>
    <property type="evidence" value="ECO:0007669"/>
    <property type="project" value="InterPro"/>
</dbReference>
<dbReference type="Gene3D" id="1.10.730.10">
    <property type="entry name" value="Isoleucyl-tRNA Synthetase, Domain 1"/>
    <property type="match status" value="1"/>
</dbReference>
<dbReference type="InterPro" id="IPR009080">
    <property type="entry name" value="tRNAsynth_Ia_anticodon-bd"/>
</dbReference>
<dbReference type="RefSeq" id="WP_148987639.1">
    <property type="nucleotide sequence ID" value="NZ_VTEV01000003.1"/>
</dbReference>
<evidence type="ECO:0000256" key="3">
    <source>
        <dbReference type="ARBA" id="ARBA00022490"/>
    </source>
</evidence>
<evidence type="ECO:0000256" key="7">
    <source>
        <dbReference type="ARBA" id="ARBA00022917"/>
    </source>
</evidence>
<dbReference type="Pfam" id="PF05746">
    <property type="entry name" value="DALR_1"/>
    <property type="match status" value="1"/>
</dbReference>
<dbReference type="SUPFAM" id="SSF47323">
    <property type="entry name" value="Anticodon-binding domain of a subclass of class I aminoacyl-tRNA synthetases"/>
    <property type="match status" value="1"/>
</dbReference>
<dbReference type="InterPro" id="IPR008909">
    <property type="entry name" value="DALR_anticod-bd"/>
</dbReference>
<dbReference type="SUPFAM" id="SSF109604">
    <property type="entry name" value="HD-domain/PDEase-like"/>
    <property type="match status" value="1"/>
</dbReference>
<keyword evidence="6 10" id="KW-0067">ATP-binding</keyword>
<dbReference type="OrthoDB" id="9775440at2"/>
<comment type="caution">
    <text evidence="12">The sequence shown here is derived from an EMBL/GenBank/DDBJ whole genome shotgun (WGS) entry which is preliminary data.</text>
</comment>
<sequence>MSKRDFLFEIGLEEMPARFVTDSMNQLQDKVKSWLETNQLAYDNIQAYSTPRRLAVLVEGLVEKQEDVTIEAKGPAKKVALSADGEWSKAAQGFTRGQGLTVEDIYFKEINGVEYVHVEKHVKGKETKEILGSIASVATSLHFPKNMRWADEELRYVRPIKWLIALFGEEIIPVEIAKVKADRVSTGHRFLGGQIELKDAGSYVEELLSNYVIVNAVERKEAIRKQLAIIGEENGWNIPVDEELLEEVNNLVEYPTALFGTFESDYLTLPEEVLITSMKEHQRYFPVKSEAGTLLPYFITVRNGNHENLDNVARGNEKVLRARLSDAAFFSKEDEKLVIDDAIKKLDKIVFHEEIGTTGDKVRRVQAIAADLAQIVKVNNETQTHVERASSIYKFDLVSHMVYEFPELQGIMGEKYALAKGESPIVAKAINEHYMPRSADDKTPSSDVGAILSIAEKMDTIVGFFAIGVIPTGSQDPYALRRQASGIIQTILNKEWTFSVEAFMRSVVERYVEKGIAKKDATAIMEDLLVFFTLRLKNNLSERGVRYDIVDALLELPLENVCSTVKKAETLESKKNEADFKETMESLSRVCNIAKKATLAAEVQENLLSQAQEQELYKQFINKKDLVLRAAAEQDFSVAYEELASLRPAIDAFFDNIMVMTDDEAIKTNRLALMDDMAKVISIFGNVNGIIVK</sequence>
<evidence type="ECO:0000256" key="6">
    <source>
        <dbReference type="ARBA" id="ARBA00022840"/>
    </source>
</evidence>
<dbReference type="GO" id="GO:0005524">
    <property type="term" value="F:ATP binding"/>
    <property type="evidence" value="ECO:0007669"/>
    <property type="project" value="UniProtKB-UniRule"/>
</dbReference>
<comment type="catalytic activity">
    <reaction evidence="9 10">
        <text>tRNA(Gly) + glycine + ATP = glycyl-tRNA(Gly) + AMP + diphosphate</text>
        <dbReference type="Rhea" id="RHEA:16013"/>
        <dbReference type="Rhea" id="RHEA-COMP:9664"/>
        <dbReference type="Rhea" id="RHEA-COMP:9683"/>
        <dbReference type="ChEBI" id="CHEBI:30616"/>
        <dbReference type="ChEBI" id="CHEBI:33019"/>
        <dbReference type="ChEBI" id="CHEBI:57305"/>
        <dbReference type="ChEBI" id="CHEBI:78442"/>
        <dbReference type="ChEBI" id="CHEBI:78522"/>
        <dbReference type="ChEBI" id="CHEBI:456215"/>
        <dbReference type="EC" id="6.1.1.14"/>
    </reaction>
</comment>
<proteinExistence type="inferred from homology"/>
<keyword evidence="3 10" id="KW-0963">Cytoplasm</keyword>
<evidence type="ECO:0000256" key="2">
    <source>
        <dbReference type="ARBA" id="ARBA00008226"/>
    </source>
</evidence>
<comment type="subcellular location">
    <subcellularLocation>
        <location evidence="1 10">Cytoplasm</location>
    </subcellularLocation>
</comment>